<reference evidence="7 8" key="1">
    <citation type="submission" date="2020-04" db="EMBL/GenBank/DDBJ databases">
        <title>Usitatibacter rugosus gen. nov., sp. nov. and Usitatibacter palustris sp. nov., novel members of Usitatibacteraceae fam. nov. within the order Nitrosomonadales isolated from soil.</title>
        <authorList>
            <person name="Huber K.J."/>
            <person name="Neumann-Schaal M."/>
            <person name="Geppert A."/>
            <person name="Luckner M."/>
            <person name="Wanner G."/>
            <person name="Overmann J."/>
        </authorList>
    </citation>
    <scope>NUCLEOTIDE SEQUENCE [LARGE SCALE GENOMIC DNA]</scope>
    <source>
        <strain evidence="7 8">0125_3</strain>
    </source>
</reference>
<keyword evidence="1 4" id="KW-0547">Nucleotide-binding</keyword>
<proteinExistence type="inferred from homology"/>
<gene>
    <name evidence="7" type="primary">rapZ</name>
    <name evidence="7" type="ORF">DSM104443_00076</name>
</gene>
<evidence type="ECO:0000259" key="5">
    <source>
        <dbReference type="Pfam" id="PF03668"/>
    </source>
</evidence>
<protein>
    <submittedName>
        <fullName evidence="7">RNase adapter protein RapZ</fullName>
    </submittedName>
</protein>
<evidence type="ECO:0000256" key="4">
    <source>
        <dbReference type="HAMAP-Rule" id="MF_00636"/>
    </source>
</evidence>
<dbReference type="Pfam" id="PF03668">
    <property type="entry name" value="RapZ-like_N"/>
    <property type="match status" value="1"/>
</dbReference>
<dbReference type="PIRSF" id="PIRSF005052">
    <property type="entry name" value="P-loopkin"/>
    <property type="match status" value="1"/>
</dbReference>
<dbReference type="InterPro" id="IPR027417">
    <property type="entry name" value="P-loop_NTPase"/>
</dbReference>
<keyword evidence="3 4" id="KW-0342">GTP-binding</keyword>
<dbReference type="GO" id="GO:0005525">
    <property type="term" value="F:GTP binding"/>
    <property type="evidence" value="ECO:0007669"/>
    <property type="project" value="UniProtKB-UniRule"/>
</dbReference>
<feature type="binding site" evidence="4">
    <location>
        <begin position="54"/>
        <end position="57"/>
    </location>
    <ligand>
        <name>GTP</name>
        <dbReference type="ChEBI" id="CHEBI:37565"/>
    </ligand>
</feature>
<dbReference type="SUPFAM" id="SSF52540">
    <property type="entry name" value="P-loop containing nucleoside triphosphate hydrolases"/>
    <property type="match status" value="1"/>
</dbReference>
<organism evidence="7 8">
    <name type="scientific">Usitatibacter rugosus</name>
    <dbReference type="NCBI Taxonomy" id="2732067"/>
    <lineage>
        <taxon>Bacteria</taxon>
        <taxon>Pseudomonadati</taxon>
        <taxon>Pseudomonadota</taxon>
        <taxon>Betaproteobacteria</taxon>
        <taxon>Nitrosomonadales</taxon>
        <taxon>Usitatibacteraceae</taxon>
        <taxon>Usitatibacter</taxon>
    </lineage>
</organism>
<dbReference type="AlphaFoldDB" id="A0A6M4GPA9"/>
<dbReference type="NCBIfam" id="NF003828">
    <property type="entry name" value="PRK05416.1"/>
    <property type="match status" value="1"/>
</dbReference>
<dbReference type="InterPro" id="IPR053931">
    <property type="entry name" value="RapZ_C"/>
</dbReference>
<dbReference type="GO" id="GO:0005524">
    <property type="term" value="F:ATP binding"/>
    <property type="evidence" value="ECO:0007669"/>
    <property type="project" value="UniProtKB-UniRule"/>
</dbReference>
<keyword evidence="2 4" id="KW-0067">ATP-binding</keyword>
<feature type="domain" description="RapZ C-terminal" evidence="6">
    <location>
        <begin position="157"/>
        <end position="274"/>
    </location>
</feature>
<dbReference type="RefSeq" id="WP_171088744.1">
    <property type="nucleotide sequence ID" value="NZ_CP053069.1"/>
</dbReference>
<name>A0A6M4GPA9_9PROT</name>
<dbReference type="EMBL" id="CP053069">
    <property type="protein sequence ID" value="QJR09041.1"/>
    <property type="molecule type" value="Genomic_DNA"/>
</dbReference>
<evidence type="ECO:0000256" key="1">
    <source>
        <dbReference type="ARBA" id="ARBA00022741"/>
    </source>
</evidence>
<evidence type="ECO:0000313" key="7">
    <source>
        <dbReference type="EMBL" id="QJR09041.1"/>
    </source>
</evidence>
<feature type="domain" description="RapZ-like N-terminal" evidence="5">
    <location>
        <begin position="1"/>
        <end position="147"/>
    </location>
</feature>
<dbReference type="PANTHER" id="PTHR30448">
    <property type="entry name" value="RNASE ADAPTER PROTEIN RAPZ"/>
    <property type="match status" value="1"/>
</dbReference>
<dbReference type="PANTHER" id="PTHR30448:SF0">
    <property type="entry name" value="RNASE ADAPTER PROTEIN RAPZ"/>
    <property type="match status" value="1"/>
</dbReference>
<evidence type="ECO:0000313" key="8">
    <source>
        <dbReference type="Proteomes" id="UP000501534"/>
    </source>
</evidence>
<dbReference type="Proteomes" id="UP000501534">
    <property type="component" value="Chromosome"/>
</dbReference>
<evidence type="ECO:0000259" key="6">
    <source>
        <dbReference type="Pfam" id="PF22740"/>
    </source>
</evidence>
<dbReference type="HAMAP" id="MF_00636">
    <property type="entry name" value="RapZ_like"/>
    <property type="match status" value="1"/>
</dbReference>
<dbReference type="InterPro" id="IPR053930">
    <property type="entry name" value="RapZ-like_N"/>
</dbReference>
<evidence type="ECO:0000256" key="3">
    <source>
        <dbReference type="ARBA" id="ARBA00023134"/>
    </source>
</evidence>
<evidence type="ECO:0000256" key="2">
    <source>
        <dbReference type="ARBA" id="ARBA00022840"/>
    </source>
</evidence>
<accession>A0A6M4GPA9</accession>
<dbReference type="KEGG" id="uru:DSM104443_00076"/>
<dbReference type="InterPro" id="IPR005337">
    <property type="entry name" value="RapZ-like"/>
</dbReference>
<feature type="binding site" evidence="4">
    <location>
        <begin position="8"/>
        <end position="15"/>
    </location>
    <ligand>
        <name>ATP</name>
        <dbReference type="ChEBI" id="CHEBI:30616"/>
    </ligand>
</feature>
<sequence length="277" mass="30738">MQLVLLSGVSGSGKSVALKALEDAGFFCIDNLPAGMIHDLVASRKEPKVAISADARSPETLGELPAIVARERERGSDVGVIFLDATDESLVRRFSETRRPHPLARDGRTIHEAISQERKLLESVAEIGQRIDTSALTPSQLRGWIQDLVVLDRAKLSLVVMSFGYKGGVPLDADFVFDVRFLPNPHYDPKLRPLTGADPEVVAFLERETEAGVVIEDIQRFLQRWLPKYVLDQRASLTVAIGCTGGRHRSVYVAGQLAERFGSDYEVILRHRDVWRV</sequence>
<dbReference type="Pfam" id="PF22740">
    <property type="entry name" value="PapZ_C"/>
    <property type="match status" value="1"/>
</dbReference>
<keyword evidence="8" id="KW-1185">Reference proteome</keyword>